<reference evidence="7" key="1">
    <citation type="submission" date="2020-11" db="EMBL/GenBank/DDBJ databases">
        <authorList>
            <consortium name="DOE Joint Genome Institute"/>
            <person name="Ahrendt S."/>
            <person name="Riley R."/>
            <person name="Andreopoulos W."/>
            <person name="Labutti K."/>
            <person name="Pangilinan J."/>
            <person name="Ruiz-Duenas F.J."/>
            <person name="Barrasa J.M."/>
            <person name="Sanchez-Garcia M."/>
            <person name="Camarero S."/>
            <person name="Miyauchi S."/>
            <person name="Serrano A."/>
            <person name="Linde D."/>
            <person name="Babiker R."/>
            <person name="Drula E."/>
            <person name="Ayuso-Fernandez I."/>
            <person name="Pacheco R."/>
            <person name="Padilla G."/>
            <person name="Ferreira P."/>
            <person name="Barriuso J."/>
            <person name="Kellner H."/>
            <person name="Castanera R."/>
            <person name="Alfaro M."/>
            <person name="Ramirez L."/>
            <person name="Pisabarro A.G."/>
            <person name="Kuo A."/>
            <person name="Tritt A."/>
            <person name="Lipzen A."/>
            <person name="He G."/>
            <person name="Yan M."/>
            <person name="Ng V."/>
            <person name="Cullen D."/>
            <person name="Martin F."/>
            <person name="Rosso M.-N."/>
            <person name="Henrissat B."/>
            <person name="Hibbett D."/>
            <person name="Martinez A.T."/>
            <person name="Grigoriev I.V."/>
        </authorList>
    </citation>
    <scope>NUCLEOTIDE SEQUENCE</scope>
    <source>
        <strain evidence="7">CBS 247.69</strain>
    </source>
</reference>
<feature type="compositionally biased region" description="Low complexity" evidence="3">
    <location>
        <begin position="183"/>
        <end position="194"/>
    </location>
</feature>
<feature type="compositionally biased region" description="Low complexity" evidence="3">
    <location>
        <begin position="207"/>
        <end position="228"/>
    </location>
</feature>
<feature type="region of interest" description="Disordered" evidence="3">
    <location>
        <begin position="2093"/>
        <end position="2141"/>
    </location>
</feature>
<dbReference type="Pfam" id="PF00620">
    <property type="entry name" value="RhoGAP"/>
    <property type="match status" value="1"/>
</dbReference>
<evidence type="ECO:0000259" key="4">
    <source>
        <dbReference type="PROSITE" id="PS50003"/>
    </source>
</evidence>
<feature type="region of interest" description="Disordered" evidence="3">
    <location>
        <begin position="1"/>
        <end position="309"/>
    </location>
</feature>
<feature type="compositionally biased region" description="Basic and acidic residues" evidence="3">
    <location>
        <begin position="284"/>
        <end position="295"/>
    </location>
</feature>
<dbReference type="InterPro" id="IPR008936">
    <property type="entry name" value="Rho_GTPase_activation_prot"/>
</dbReference>
<feature type="compositionally biased region" description="Polar residues" evidence="3">
    <location>
        <begin position="298"/>
        <end position="309"/>
    </location>
</feature>
<dbReference type="InterPro" id="IPR001895">
    <property type="entry name" value="RASGEF_cat_dom"/>
</dbReference>
<evidence type="ECO:0000313" key="7">
    <source>
        <dbReference type="EMBL" id="KAF9465181.1"/>
    </source>
</evidence>
<dbReference type="InterPro" id="IPR050729">
    <property type="entry name" value="Rho-GAP"/>
</dbReference>
<feature type="compositionally biased region" description="Polar residues" evidence="3">
    <location>
        <begin position="8"/>
        <end position="23"/>
    </location>
</feature>
<proteinExistence type="predicted"/>
<feature type="region of interest" description="Disordered" evidence="3">
    <location>
        <begin position="1678"/>
        <end position="1736"/>
    </location>
</feature>
<feature type="compositionally biased region" description="Polar residues" evidence="3">
    <location>
        <begin position="160"/>
        <end position="173"/>
    </location>
</feature>
<sequence>MAPRRGAQGSNTLSPQDTLAPSGSTSPVFSSFPRSTSPSSGFTQFLTKPSKWFTRSVSASKIPSSTAESPRSSVSSGRKHKISRPTDPRPILDGYTGGASRSVLDLSVRPPGSLDMSSSHPTSTPSSPIIHPSQTQGGLGDLRTISRRGWSKSADDLGQLSPSHFSPIKTSFQDKVAEYRNRSNSNASVISPSSPTGPPPVLNGRHPFPSVTNVSPSSSPPRSATLPTVSISISAPVVDDDAPTRISPTHVHTRSHSFTPKQSSKLATPRLGPTSPKRKGSGSSEREVEVRELEKVMNTPSRSSTFPFTLGGITTNKSPAEPSVTPSPQTIVAHRSTTLLAPPSIDEPNEELDNADPKRSSQILYHTGFINRLADVPNHHHSHLTLAKGWKPFKLELKGSKLYFYKPPGDRTAGVKDLFPTELVPAPMEEEEEADLDAGGDEPISAGGSIRTARSRDEPATFGRKKRAFWGRRAHPDLIRNNGKIEKGTFEAFVHEAAFATTFLAPQDDDTAGVITDAQHEAWKDFASSILLCLPSLVGQARFEVEFLRCCEYLVTGAEDDVKERERLRVGWLATEYLRFHGMPADLPAWEEWRKQTLSDTPSAVVTPGPVIMPMSTSMQALHPSPLLVSSPNVSTFSPRPEGSPQAVSLMEVLNSNDGLPSPSKKASLDLRNFEHQQSLRPPSHMPWAALEKEGLSRDVLLLLDPHLIARSLILFHRSVLEQTPENLTADFVMGSDINGSDTHDSSTPSFEPLFGSDDQPHWLTKLLLIQILGADTSTGTASLPQLASPGRKSEERNPQQTSRTHSRSEVISVWTRVGELCRLEGDECSWRAIFAALCSRPVARLDKVWKRVDPLALAAVESWVYPGSDGELTGVKQPKVTPWGGDIRNRLKEEMSKARGDGGDQVLHLEQFETARTLFEDFRTAFSLCPRRLHIAEGEVNDDIRRMVAYWRDMSAERGGTGGLAIKFQRIEQFMSLSLAAEPRRKGLFEPYFWSRTSPGPAPHASLLPLLFPEPLPTITLIDRSQLLRGRVDSDVQDVQFLRGADGRLRLEDRRPVERLDMQNGLSALSQGGTVIPVYNGDLLLVVQTGTSESAPSSRPSSRAPSRPPSSVVEPGMEKALGRTPSIRVKPGSSQGLDRKSSVARRSSLPSISHRQNFVTSEPSSEPPLRVIVQAGTLNTLVNILVHGLQNVSVSVADDNGEMSLREGMTRELVVDRAEFARVWWNVFRSFVSPLVFFELLRKLYITSQPFGSLPTVSEYLHVANTRSEILETIKEWLTLGGGAQDILDEAHLFGALHSFLESTSDHVVYESKNFQDPNVQHAWTGLADTKSSLCSTFITQTMRPPTPRGHPIPRGSLNGNGGRARNLSMREPPDIDRIDADDFVDNLDGMACAAFSNVTEEDLYVTADLLEVQSLDRTGWFPFRDINTLDEVEIQTIYSHIQEVEHSSMISELSQDSLYRLLPPGIRSCVRAYGIIRKWIISKIVAPRLGLRARQARMELLLRVIEVSRLRNTSSTPGVSPHIAEQHCVRSFVEAVTTSAILSIESRMHHRAWQNVAITRGSQCDSLAALLSRPGTQVSSSYESLTPDMGWVIERMLELIATPDTVDSSTQENVSLVNFDKRRHMCNFIEKAPGLPSTRKRIQHDEFNRRGFERLNNVEKEVSLLQFDHKGIKEEATREAAHPTSGTPSAKKVSRPFQRLVVMQQEKNRRDKNLRSRLQKEKLHEQTRNDKRDEMLNRAMRPRKQGTNVQKQHRNKKSMSAFLHFMRPISSAFGAEPSHSSSVKKTPAELDFTPSGKPSLVLSLMDARVAQFINNERSFIFQLDTEDGGHYLLQAINKRDMMKWMDTINRVTKMAAKRRLTYLGSAPKPQLSDHIHNHPIVASRDPMAVFGVELDFLLQREAGPHGVHPNAIPTIIEQCLSEVESRGLSEVGIYRIAGATSEINALKDAFNRGESPIKKSTDIHAVCDLVKSWFRVLPEPVFPSSSYYDVIQAMQLENLDARLSNIRNVVQALPQANFDLLKRVSEHLDKVTDFEEHNHMTAEALAIVFSPNLLRAPQNDFVMILANMGHTHKLVKALITHFHVIFDDADQEAEAHSEDEYDSPILEEDEDEEEDDMRPPETPQPEQSDINYGQHYTPS</sequence>
<dbReference type="SUPFAM" id="SSF48366">
    <property type="entry name" value="Ras GEF"/>
    <property type="match status" value="2"/>
</dbReference>
<organism evidence="7 8">
    <name type="scientific">Collybia nuda</name>
    <dbReference type="NCBI Taxonomy" id="64659"/>
    <lineage>
        <taxon>Eukaryota</taxon>
        <taxon>Fungi</taxon>
        <taxon>Dikarya</taxon>
        <taxon>Basidiomycota</taxon>
        <taxon>Agaricomycotina</taxon>
        <taxon>Agaricomycetes</taxon>
        <taxon>Agaricomycetidae</taxon>
        <taxon>Agaricales</taxon>
        <taxon>Tricholomatineae</taxon>
        <taxon>Clitocybaceae</taxon>
        <taxon>Collybia</taxon>
    </lineage>
</organism>
<accession>A0A9P5YC74</accession>
<dbReference type="PROSITE" id="PS50212">
    <property type="entry name" value="RASGEF_NTER"/>
    <property type="match status" value="1"/>
</dbReference>
<dbReference type="Pfam" id="PF00617">
    <property type="entry name" value="RasGEF"/>
    <property type="match status" value="1"/>
</dbReference>
<dbReference type="Gene3D" id="1.10.555.10">
    <property type="entry name" value="Rho GTPase activation protein"/>
    <property type="match status" value="1"/>
</dbReference>
<feature type="domain" description="PH" evidence="4">
    <location>
        <begin position="1804"/>
        <end position="1855"/>
    </location>
</feature>
<dbReference type="GO" id="GO:0005737">
    <property type="term" value="C:cytoplasm"/>
    <property type="evidence" value="ECO:0007669"/>
    <property type="project" value="TreeGrafter"/>
</dbReference>
<feature type="compositionally biased region" description="Polar residues" evidence="3">
    <location>
        <begin position="53"/>
        <end position="76"/>
    </location>
</feature>
<name>A0A9P5YC74_9AGAR</name>
<feature type="region of interest" description="Disordered" evidence="3">
    <location>
        <begin position="430"/>
        <end position="460"/>
    </location>
</feature>
<dbReference type="SUPFAM" id="SSF48350">
    <property type="entry name" value="GTPase activation domain, GAP"/>
    <property type="match status" value="1"/>
</dbReference>
<dbReference type="InterPro" id="IPR011993">
    <property type="entry name" value="PH-like_dom_sf"/>
</dbReference>
<dbReference type="SMART" id="SM00324">
    <property type="entry name" value="RhoGAP"/>
    <property type="match status" value="1"/>
</dbReference>
<dbReference type="InterPro" id="IPR023578">
    <property type="entry name" value="Ras_GEF_dom_sf"/>
</dbReference>
<evidence type="ECO:0000259" key="6">
    <source>
        <dbReference type="PROSITE" id="PS50238"/>
    </source>
</evidence>
<dbReference type="PROSITE" id="PS50003">
    <property type="entry name" value="PH_DOMAIN"/>
    <property type="match status" value="1"/>
</dbReference>
<dbReference type="CDD" id="cd00159">
    <property type="entry name" value="RhoGAP"/>
    <property type="match status" value="1"/>
</dbReference>
<feature type="domain" description="Rho-GAP" evidence="6">
    <location>
        <begin position="1894"/>
        <end position="2088"/>
    </location>
</feature>
<protein>
    <submittedName>
        <fullName evidence="7">Uncharacterized protein</fullName>
    </submittedName>
</protein>
<dbReference type="GO" id="GO:0007264">
    <property type="term" value="P:small GTPase-mediated signal transduction"/>
    <property type="evidence" value="ECO:0007669"/>
    <property type="project" value="InterPro"/>
</dbReference>
<dbReference type="PANTHER" id="PTHR23176:SF128">
    <property type="entry name" value="RHO GTPASE-ACTIVATING PROTEIN RGD1"/>
    <property type="match status" value="1"/>
</dbReference>
<feature type="compositionally biased region" description="Low complexity" evidence="3">
    <location>
        <begin position="117"/>
        <end position="133"/>
    </location>
</feature>
<gene>
    <name evidence="7" type="ORF">BDZ94DRAFT_413848</name>
</gene>
<feature type="region of interest" description="Disordered" evidence="3">
    <location>
        <begin position="781"/>
        <end position="809"/>
    </location>
</feature>
<evidence type="ECO:0000313" key="8">
    <source>
        <dbReference type="Proteomes" id="UP000807353"/>
    </source>
</evidence>
<feature type="compositionally biased region" description="Acidic residues" evidence="3">
    <location>
        <begin position="2101"/>
        <end position="2118"/>
    </location>
</feature>
<dbReference type="InterPro" id="IPR000198">
    <property type="entry name" value="RhoGAP_dom"/>
</dbReference>
<evidence type="ECO:0000256" key="3">
    <source>
        <dbReference type="SAM" id="MobiDB-lite"/>
    </source>
</evidence>
<keyword evidence="1" id="KW-0343">GTPase activation</keyword>
<feature type="compositionally biased region" description="Low complexity" evidence="3">
    <location>
        <begin position="24"/>
        <end position="43"/>
    </location>
</feature>
<dbReference type="PROSITE" id="PS50238">
    <property type="entry name" value="RHOGAP"/>
    <property type="match status" value="1"/>
</dbReference>
<dbReference type="Gene3D" id="1.10.840.10">
    <property type="entry name" value="Ras guanine-nucleotide exchange factors catalytic domain"/>
    <property type="match status" value="1"/>
</dbReference>
<feature type="compositionally biased region" description="Basic and acidic residues" evidence="3">
    <location>
        <begin position="1708"/>
        <end position="1736"/>
    </location>
</feature>
<evidence type="ECO:0000259" key="5">
    <source>
        <dbReference type="PROSITE" id="PS50212"/>
    </source>
</evidence>
<comment type="caution">
    <text evidence="7">The sequence shown here is derived from an EMBL/GenBank/DDBJ whole genome shotgun (WGS) entry which is preliminary data.</text>
</comment>
<dbReference type="Proteomes" id="UP000807353">
    <property type="component" value="Unassembled WGS sequence"/>
</dbReference>
<keyword evidence="8" id="KW-1185">Reference proteome</keyword>
<evidence type="ECO:0000256" key="2">
    <source>
        <dbReference type="PROSITE-ProRule" id="PRU00135"/>
    </source>
</evidence>
<feature type="region of interest" description="Disordered" evidence="3">
    <location>
        <begin position="1091"/>
        <end position="1166"/>
    </location>
</feature>
<feature type="region of interest" description="Disordered" evidence="3">
    <location>
        <begin position="1344"/>
        <end position="1374"/>
    </location>
</feature>
<feature type="domain" description="N-terminal Ras-GEF" evidence="5">
    <location>
        <begin position="1170"/>
        <end position="1325"/>
    </location>
</feature>
<dbReference type="InterPro" id="IPR000651">
    <property type="entry name" value="Ras-like_Gua-exchang_fac_N"/>
</dbReference>
<dbReference type="PANTHER" id="PTHR23176">
    <property type="entry name" value="RHO/RAC/CDC GTPASE-ACTIVATING PROTEIN"/>
    <property type="match status" value="1"/>
</dbReference>
<dbReference type="Gene3D" id="2.30.29.30">
    <property type="entry name" value="Pleckstrin-homology domain (PH domain)/Phosphotyrosine-binding domain (PTB)"/>
    <property type="match status" value="1"/>
</dbReference>
<dbReference type="SMART" id="SM00147">
    <property type="entry name" value="RasGEF"/>
    <property type="match status" value="1"/>
</dbReference>
<feature type="compositionally biased region" description="Polar residues" evidence="3">
    <location>
        <begin position="2126"/>
        <end position="2141"/>
    </location>
</feature>
<dbReference type="InterPro" id="IPR036964">
    <property type="entry name" value="RASGEF_cat_dom_sf"/>
</dbReference>
<dbReference type="EMBL" id="MU150249">
    <property type="protein sequence ID" value="KAF9465181.1"/>
    <property type="molecule type" value="Genomic_DNA"/>
</dbReference>
<feature type="compositionally biased region" description="Low complexity" evidence="3">
    <location>
        <begin position="1093"/>
        <end position="1116"/>
    </location>
</feature>
<dbReference type="InterPro" id="IPR001849">
    <property type="entry name" value="PH_domain"/>
</dbReference>
<feature type="compositionally biased region" description="Acidic residues" evidence="3">
    <location>
        <begin position="430"/>
        <end position="440"/>
    </location>
</feature>
<feature type="compositionally biased region" description="Polar residues" evidence="3">
    <location>
        <begin position="1145"/>
        <end position="1165"/>
    </location>
</feature>
<dbReference type="GO" id="GO:0005085">
    <property type="term" value="F:guanyl-nucleotide exchange factor activity"/>
    <property type="evidence" value="ECO:0007669"/>
    <property type="project" value="UniProtKB-KW"/>
</dbReference>
<feature type="compositionally biased region" description="Polar residues" evidence="3">
    <location>
        <begin position="256"/>
        <end position="266"/>
    </location>
</feature>
<dbReference type="OrthoDB" id="79452at2759"/>
<dbReference type="SUPFAM" id="SSF50729">
    <property type="entry name" value="PH domain-like"/>
    <property type="match status" value="1"/>
</dbReference>
<dbReference type="GO" id="GO:0005096">
    <property type="term" value="F:GTPase activator activity"/>
    <property type="evidence" value="ECO:0007669"/>
    <property type="project" value="UniProtKB-KW"/>
</dbReference>
<keyword evidence="2" id="KW-0344">Guanine-nucleotide releasing factor</keyword>
<evidence type="ECO:0000256" key="1">
    <source>
        <dbReference type="ARBA" id="ARBA00022468"/>
    </source>
</evidence>